<dbReference type="FunFam" id="3.30.460.10:FF:000012">
    <property type="entry name" value="GTP pyrophosphokinase YjbM"/>
    <property type="match status" value="1"/>
</dbReference>
<dbReference type="SMART" id="SM00954">
    <property type="entry name" value="RelA_SpoT"/>
    <property type="match status" value="1"/>
</dbReference>
<comment type="caution">
    <text evidence="11">The sequence shown here is derived from an EMBL/GenBank/DDBJ whole genome shotgun (WGS) entry which is preliminary data.</text>
</comment>
<dbReference type="CDD" id="cd05399">
    <property type="entry name" value="NT_Rel-Spo_like"/>
    <property type="match status" value="1"/>
</dbReference>
<dbReference type="GO" id="GO:0008728">
    <property type="term" value="F:GTP diphosphokinase activity"/>
    <property type="evidence" value="ECO:0007669"/>
    <property type="project" value="UniProtKB-EC"/>
</dbReference>
<evidence type="ECO:0000256" key="7">
    <source>
        <dbReference type="ARBA" id="ARBA00022777"/>
    </source>
</evidence>
<dbReference type="Gene3D" id="3.30.460.10">
    <property type="entry name" value="Beta Polymerase, domain 2"/>
    <property type="match status" value="1"/>
</dbReference>
<feature type="region of interest" description="Disordered" evidence="9">
    <location>
        <begin position="199"/>
        <end position="226"/>
    </location>
</feature>
<keyword evidence="12" id="KW-1185">Reference proteome</keyword>
<keyword evidence="5" id="KW-0808">Transferase</keyword>
<dbReference type="EMBL" id="JXRR01000014">
    <property type="protein sequence ID" value="KIL47424.1"/>
    <property type="molecule type" value="Genomic_DNA"/>
</dbReference>
<comment type="pathway">
    <text evidence="1">Purine metabolism; ppGpp biosynthesis; ppGpp from GTP: step 1/2.</text>
</comment>
<dbReference type="AlphaFoldDB" id="A0A0C2S029"/>
<evidence type="ECO:0000256" key="2">
    <source>
        <dbReference type="ARBA" id="ARBA00007476"/>
    </source>
</evidence>
<reference evidence="11 12" key="1">
    <citation type="submission" date="2015-01" db="EMBL/GenBank/DDBJ databases">
        <title>Jeotgalibacillus campisalis genome sequencing.</title>
        <authorList>
            <person name="Goh K.M."/>
            <person name="Chan K.-G."/>
            <person name="Yaakop A.S."/>
            <person name="Ee R."/>
            <person name="Gan H.M."/>
            <person name="Chan C.S."/>
        </authorList>
    </citation>
    <scope>NUCLEOTIDE SEQUENCE [LARGE SCALE GENOMIC DNA]</scope>
    <source>
        <strain evidence="11 12">SF-57</strain>
    </source>
</reference>
<evidence type="ECO:0000256" key="3">
    <source>
        <dbReference type="ARBA" id="ARBA00011881"/>
    </source>
</evidence>
<keyword evidence="7 11" id="KW-0418">Kinase</keyword>
<evidence type="ECO:0000256" key="4">
    <source>
        <dbReference type="ARBA" id="ARBA00013251"/>
    </source>
</evidence>
<dbReference type="FunFam" id="1.10.287.860:FF:000001">
    <property type="entry name" value="GTP pyrophosphokinase YjbM"/>
    <property type="match status" value="1"/>
</dbReference>
<dbReference type="PANTHER" id="PTHR47837:SF1">
    <property type="entry name" value="GTP PYROPHOSPHOKINASE YJBM"/>
    <property type="match status" value="1"/>
</dbReference>
<evidence type="ECO:0000256" key="6">
    <source>
        <dbReference type="ARBA" id="ARBA00022741"/>
    </source>
</evidence>
<keyword evidence="8" id="KW-0067">ATP-binding</keyword>
<sequence length="226" mass="26817">MNHWESFLEPYKQAVDELKIKLKGMRTQFQLQYTHSPIEFVTGRVKPIASILDKANEKSVPLEKLASDMQDIAGLRMMCQFVDDIEKVVELLRQRKDFIIIEEKDYISNKKQSGYRSYHVIIEYPVETIKGEKRILAEIQIRTLAMNFWATVEHSLNYKYQGQFPKEIQNRLQRAAEAAFRLDEEMSEIREEIQEAQAFFQEKKEDQMKDKSKERSSRRKNYGDSH</sequence>
<accession>A0A0C2S029</accession>
<dbReference type="EC" id="2.7.6.5" evidence="4"/>
<dbReference type="UniPathway" id="UPA00908">
    <property type="reaction ID" value="UER00884"/>
</dbReference>
<evidence type="ECO:0000313" key="12">
    <source>
        <dbReference type="Proteomes" id="UP000031972"/>
    </source>
</evidence>
<dbReference type="InterPro" id="IPR052366">
    <property type="entry name" value="GTP_Pyrophosphokinase"/>
</dbReference>
<proteinExistence type="inferred from homology"/>
<evidence type="ECO:0000256" key="1">
    <source>
        <dbReference type="ARBA" id="ARBA00004976"/>
    </source>
</evidence>
<name>A0A0C2S029_9BACL</name>
<evidence type="ECO:0000313" key="11">
    <source>
        <dbReference type="EMBL" id="KIL47424.1"/>
    </source>
</evidence>
<dbReference type="PANTHER" id="PTHR47837">
    <property type="entry name" value="GTP PYROPHOSPHOKINASE YJBM"/>
    <property type="match status" value="1"/>
</dbReference>
<dbReference type="OrthoDB" id="9789634at2"/>
<dbReference type="GO" id="GO:0016301">
    <property type="term" value="F:kinase activity"/>
    <property type="evidence" value="ECO:0007669"/>
    <property type="project" value="UniProtKB-KW"/>
</dbReference>
<protein>
    <recommendedName>
        <fullName evidence="4">GTP diphosphokinase</fullName>
        <ecNumber evidence="4">2.7.6.5</ecNumber>
    </recommendedName>
</protein>
<feature type="domain" description="RelA/SpoT" evidence="10">
    <location>
        <begin position="43"/>
        <end position="164"/>
    </location>
</feature>
<dbReference type="SUPFAM" id="SSF81301">
    <property type="entry name" value="Nucleotidyltransferase"/>
    <property type="match status" value="1"/>
</dbReference>
<evidence type="ECO:0000256" key="8">
    <source>
        <dbReference type="ARBA" id="ARBA00022840"/>
    </source>
</evidence>
<comment type="subunit">
    <text evidence="3">Homotetramer.</text>
</comment>
<dbReference type="RefSeq" id="WP_041056938.1">
    <property type="nucleotide sequence ID" value="NZ_JXRR01000014.1"/>
</dbReference>
<evidence type="ECO:0000256" key="9">
    <source>
        <dbReference type="SAM" id="MobiDB-lite"/>
    </source>
</evidence>
<dbReference type="GO" id="GO:0005524">
    <property type="term" value="F:ATP binding"/>
    <property type="evidence" value="ECO:0007669"/>
    <property type="project" value="UniProtKB-KW"/>
</dbReference>
<dbReference type="Gene3D" id="1.10.287.860">
    <property type="entry name" value="Nucleotidyltransferase"/>
    <property type="match status" value="1"/>
</dbReference>
<dbReference type="Pfam" id="PF04607">
    <property type="entry name" value="RelA_SpoT"/>
    <property type="match status" value="1"/>
</dbReference>
<dbReference type="PATRIC" id="fig|220754.4.peg.1612"/>
<organism evidence="11 12">
    <name type="scientific">Jeotgalibacillus campisalis</name>
    <dbReference type="NCBI Taxonomy" id="220754"/>
    <lineage>
        <taxon>Bacteria</taxon>
        <taxon>Bacillati</taxon>
        <taxon>Bacillota</taxon>
        <taxon>Bacilli</taxon>
        <taxon>Bacillales</taxon>
        <taxon>Caryophanaceae</taxon>
        <taxon>Jeotgalibacillus</taxon>
    </lineage>
</organism>
<comment type="similarity">
    <text evidence="2">Belongs to the RelA/SpoT family.</text>
</comment>
<feature type="compositionally biased region" description="Basic and acidic residues" evidence="9">
    <location>
        <begin position="201"/>
        <end position="226"/>
    </location>
</feature>
<gene>
    <name evidence="11" type="ORF">KR50_15910</name>
</gene>
<dbReference type="Proteomes" id="UP000031972">
    <property type="component" value="Unassembled WGS sequence"/>
</dbReference>
<dbReference type="InterPro" id="IPR007685">
    <property type="entry name" value="RelA_SpoT"/>
</dbReference>
<keyword evidence="6" id="KW-0547">Nucleotide-binding</keyword>
<dbReference type="GO" id="GO:0015970">
    <property type="term" value="P:guanosine tetraphosphate biosynthetic process"/>
    <property type="evidence" value="ECO:0007669"/>
    <property type="project" value="UniProtKB-UniPathway"/>
</dbReference>
<evidence type="ECO:0000256" key="5">
    <source>
        <dbReference type="ARBA" id="ARBA00022679"/>
    </source>
</evidence>
<evidence type="ECO:0000259" key="10">
    <source>
        <dbReference type="SMART" id="SM00954"/>
    </source>
</evidence>
<dbReference type="InterPro" id="IPR043519">
    <property type="entry name" value="NT_sf"/>
</dbReference>